<name>A0A507DLP3_9FUNG</name>
<dbReference type="Proteomes" id="UP000320475">
    <property type="component" value="Unassembled WGS sequence"/>
</dbReference>
<comment type="caution">
    <text evidence="1">The sequence shown here is derived from an EMBL/GenBank/DDBJ whole genome shotgun (WGS) entry which is preliminary data.</text>
</comment>
<accession>A0A507DLP3</accession>
<reference evidence="1 2" key="1">
    <citation type="journal article" date="2019" name="Sci. Rep.">
        <title>Comparative genomics of chytrid fungi reveal insights into the obligate biotrophic and pathogenic lifestyle of Synchytrium endobioticum.</title>
        <authorList>
            <person name="van de Vossenberg B.T.L.H."/>
            <person name="Warris S."/>
            <person name="Nguyen H.D.T."/>
            <person name="van Gent-Pelzer M.P.E."/>
            <person name="Joly D.L."/>
            <person name="van de Geest H.C."/>
            <person name="Bonants P.J.M."/>
            <person name="Smith D.S."/>
            <person name="Levesque C.A."/>
            <person name="van der Lee T.A.J."/>
        </authorList>
    </citation>
    <scope>NUCLEOTIDE SEQUENCE [LARGE SCALE GENOMIC DNA]</scope>
    <source>
        <strain evidence="1 2">LEV6574</strain>
    </source>
</reference>
<proteinExistence type="predicted"/>
<evidence type="ECO:0000313" key="1">
    <source>
        <dbReference type="EMBL" id="TPX51810.1"/>
    </source>
</evidence>
<protein>
    <submittedName>
        <fullName evidence="1">Uncharacterized protein</fullName>
    </submittedName>
</protein>
<organism evidence="1 2">
    <name type="scientific">Synchytrium endobioticum</name>
    <dbReference type="NCBI Taxonomy" id="286115"/>
    <lineage>
        <taxon>Eukaryota</taxon>
        <taxon>Fungi</taxon>
        <taxon>Fungi incertae sedis</taxon>
        <taxon>Chytridiomycota</taxon>
        <taxon>Chytridiomycota incertae sedis</taxon>
        <taxon>Chytridiomycetes</taxon>
        <taxon>Synchytriales</taxon>
        <taxon>Synchytriaceae</taxon>
        <taxon>Synchytrium</taxon>
    </lineage>
</organism>
<sequence>MYEKEPSHVNVPSRVSCLAAAAVRLRQSCSTFHLLVHLPPSAASLTCHDDHPLVLFFYETRASTSHRTPQSRYLDTSIQHLRRHFGLGCRGQ</sequence>
<evidence type="ECO:0000313" key="2">
    <source>
        <dbReference type="Proteomes" id="UP000320475"/>
    </source>
</evidence>
<dbReference type="AlphaFoldDB" id="A0A507DLP3"/>
<gene>
    <name evidence="1" type="ORF">SeLEV6574_g00033</name>
</gene>
<dbReference type="EMBL" id="QEAM01000001">
    <property type="protein sequence ID" value="TPX51810.1"/>
    <property type="molecule type" value="Genomic_DNA"/>
</dbReference>